<dbReference type="EMBL" id="KB743005">
    <property type="protein sequence ID" value="EOB02039.1"/>
    <property type="molecule type" value="Genomic_DNA"/>
</dbReference>
<organism evidence="1 2">
    <name type="scientific">Anas platyrhynchos</name>
    <name type="common">Mallard</name>
    <name type="synonym">Anas boschas</name>
    <dbReference type="NCBI Taxonomy" id="8839"/>
    <lineage>
        <taxon>Eukaryota</taxon>
        <taxon>Metazoa</taxon>
        <taxon>Chordata</taxon>
        <taxon>Craniata</taxon>
        <taxon>Vertebrata</taxon>
        <taxon>Euteleostomi</taxon>
        <taxon>Archelosauria</taxon>
        <taxon>Archosauria</taxon>
        <taxon>Dinosauria</taxon>
        <taxon>Saurischia</taxon>
        <taxon>Theropoda</taxon>
        <taxon>Coelurosauria</taxon>
        <taxon>Aves</taxon>
        <taxon>Neognathae</taxon>
        <taxon>Galloanserae</taxon>
        <taxon>Anseriformes</taxon>
        <taxon>Anatidae</taxon>
        <taxon>Anatinae</taxon>
        <taxon>Anas</taxon>
    </lineage>
</organism>
<keyword evidence="2" id="KW-1185">Reference proteome</keyword>
<reference evidence="2" key="1">
    <citation type="journal article" date="2013" name="Nat. Genet.">
        <title>The duck genome and transcriptome provide insight into an avian influenza virus reservoir species.</title>
        <authorList>
            <person name="Huang Y."/>
            <person name="Li Y."/>
            <person name="Burt D.W."/>
            <person name="Chen H."/>
            <person name="Zhang Y."/>
            <person name="Qian W."/>
            <person name="Kim H."/>
            <person name="Gan S."/>
            <person name="Zhao Y."/>
            <person name="Li J."/>
            <person name="Yi K."/>
            <person name="Feng H."/>
            <person name="Zhu P."/>
            <person name="Li B."/>
            <person name="Liu Q."/>
            <person name="Fairley S."/>
            <person name="Magor K.E."/>
            <person name="Du Z."/>
            <person name="Hu X."/>
            <person name="Goodman L."/>
            <person name="Tafer H."/>
            <person name="Vignal A."/>
            <person name="Lee T."/>
            <person name="Kim K.W."/>
            <person name="Sheng Z."/>
            <person name="An Y."/>
            <person name="Searle S."/>
            <person name="Herrero J."/>
            <person name="Groenen M.A."/>
            <person name="Crooijmans R.P."/>
            <person name="Faraut T."/>
            <person name="Cai Q."/>
            <person name="Webster R.G."/>
            <person name="Aldridge J.R."/>
            <person name="Warren W.C."/>
            <person name="Bartschat S."/>
            <person name="Kehr S."/>
            <person name="Marz M."/>
            <person name="Stadler P.F."/>
            <person name="Smith J."/>
            <person name="Kraus R.H."/>
            <person name="Zhao Y."/>
            <person name="Ren L."/>
            <person name="Fei J."/>
            <person name="Morisson M."/>
            <person name="Kaiser P."/>
            <person name="Griffin D.K."/>
            <person name="Rao M."/>
            <person name="Pitel F."/>
            <person name="Wang J."/>
            <person name="Li N."/>
        </authorList>
    </citation>
    <scope>NUCLEOTIDE SEQUENCE [LARGE SCALE GENOMIC DNA]</scope>
</reference>
<evidence type="ECO:0000313" key="1">
    <source>
        <dbReference type="EMBL" id="EOB02039.1"/>
    </source>
</evidence>
<proteinExistence type="predicted"/>
<accession>R0L8S1</accession>
<name>R0L8S1_ANAPL</name>
<dbReference type="AlphaFoldDB" id="R0L8S1"/>
<dbReference type="Proteomes" id="UP000296049">
    <property type="component" value="Unassembled WGS sequence"/>
</dbReference>
<evidence type="ECO:0000313" key="2">
    <source>
        <dbReference type="Proteomes" id="UP000296049"/>
    </source>
</evidence>
<gene>
    <name evidence="1" type="ORF">Anapl_00945</name>
</gene>
<protein>
    <submittedName>
        <fullName evidence="1">Uncharacterized protein</fullName>
    </submittedName>
</protein>
<sequence length="157" mass="18147">MSVTDDNVTCWKFQVEKAANKPILYLRNPMQESLTHPGLDLVRNYEISPWVWEGLKKVRGCGIENRNLTDYEYDVCIGFCPAAAMREGLDETRKPVQELACSSRFLEGALKGQTRWNFSLEGFLQIYVVAAVEVEQRWHYQLTDNWEHRCLISARSG</sequence>